<keyword evidence="2" id="KW-1185">Reference proteome</keyword>
<name>A0ACB9ZZK2_CATRO</name>
<evidence type="ECO:0000313" key="2">
    <source>
        <dbReference type="Proteomes" id="UP001060085"/>
    </source>
</evidence>
<reference evidence="2" key="1">
    <citation type="journal article" date="2023" name="Nat. Plants">
        <title>Single-cell RNA sequencing provides a high-resolution roadmap for understanding the multicellular compartmentation of specialized metabolism.</title>
        <authorList>
            <person name="Sun S."/>
            <person name="Shen X."/>
            <person name="Li Y."/>
            <person name="Li Y."/>
            <person name="Wang S."/>
            <person name="Li R."/>
            <person name="Zhang H."/>
            <person name="Shen G."/>
            <person name="Guo B."/>
            <person name="Wei J."/>
            <person name="Xu J."/>
            <person name="St-Pierre B."/>
            <person name="Chen S."/>
            <person name="Sun C."/>
        </authorList>
    </citation>
    <scope>NUCLEOTIDE SEQUENCE [LARGE SCALE GENOMIC DNA]</scope>
</reference>
<dbReference type="Proteomes" id="UP001060085">
    <property type="component" value="Linkage Group LG07"/>
</dbReference>
<proteinExistence type="predicted"/>
<evidence type="ECO:0000313" key="1">
    <source>
        <dbReference type="EMBL" id="KAI5654088.1"/>
    </source>
</evidence>
<dbReference type="EMBL" id="CM044707">
    <property type="protein sequence ID" value="KAI5654088.1"/>
    <property type="molecule type" value="Genomic_DNA"/>
</dbReference>
<sequence>MYGRPQGFAHGGGGRESAPPPQEQPQHHLLGANFNLNNFVQNPNDLLFLHNLNLYFPSTHRNPNNFLFQNQNFQANNNNFLPQNPRNHFQSFPQTQPVRPFVKEGMERIDREVVKARRDILASGDYVSAWKVSQAVCLSLQVDSWESLGFPMQQVPSLHNLIVTEGKVNAFIHCFVGVRRITTLYDLELAICENEGIEQFEELDLGPLVRHPLVVHYFSVSSDVKEVVKITSEEIISDLHEFMNTHQGKEVKIEELLDFIAEKRSLTGREKLNVRIQNLGRHITCIRKAVQSENITMKTYVDGVKEKFGIKIRKRPILSSQKKQLDDRFSNISQLMKSFSGSNATFCGKHVRFSSSSDEDDGGGTDNEENQLQNGTHSLSNFTPQNPKSSDRVSSCPYPSVAEEMIRLGLKPEVDYNPGESNSHTRYGLNEEPLKRKRKPDSTRGCITVPRKLPKRDEDKTKLYKGDTDRKSCNEDANESAVFSESTRMFISTWKEACRSTCVDEVLDRMLNFYQIKKKKKLRALFTSHPFAGLLDIAVQSIKCGLFDSMYDSFQTYTQQGVENGVSKNNTNHMNIEVESGQKEAPISSKKPSKCEFGVSNNDIMKKISAYFEADTDDFNHANLTREKKLLFLRKICSCESWLVEQFSIEEFECFGYGDFMTFMDRHLHLLPDVLQKLMIGETSEKLYFEASMLQLQLDVLLTQASISVWENEMISKQKILALLRRQFPSFCFKSAENNLLVDYQEMIRKDEQKNIPKCVLFSATLLRGPGFGDLMAPNEKMPLNSADFEYDIEHKVGSLGPVTTKDAIEVLLKAPMLTDLDSWSHWDLIYAPSLGPLLVWLLNEVNTKELFCLVIKSGKIIRLDHSATIDSFLEALLKGSSLETAVKLLSLLALYGGERNIPLSLLKCHANKAFHVLLENSVEEELPYNQYSIVQEHFLTKPVAAEDVKMFGNLSHDLNRDRNKVNKGVVSASRFVLDCLGYVPTEFCSFAASVLVSGLQSSFKDAPSAILSECKQLEQRIMLHDVGFSLGIMEWIDDYQTFRSMMFANSLFSLNTSCLKLATDEVSKGAEPLHKVLSQCPSPAGGSVGIIEAAHYSMLKANHKAQQMSEGPAHGSSNDSTQSLPVVNFPNPTRIIESIRRDEFGLDPNLSDTESMMLKKRHAMLGRALQCLSNELYSQDSHFLLELVQNADDNIYPENVEPTLIFVLQEKGIIVMNNEMGFSADNIRALCDVGNSTKKGYAAGYIGKKGIGFKSVFRVTDAPEIHSNGFHIKFDVTEGQIGFVLPTEVPPCDIDLYSRLVMLDTDQMNCNSWNTCIVLPFKETLSASFTMSNIISMFSYLHPSLLLFLHRLQCIKFRDMLNDRLVVMKKQVLSDGIIQVSLGKEKMYWFVVSQKLLAGSIRPDVHSTEISIAFTLEERGDGGYAPQLNQQPVFAFLPLRTYGLKFILQGDFVLPSSREEVDGDSPWNQWLLSEFPGLFVVAERAFCDLPCFRRNPGKAVTAFMSFVPLVGEVQGFFSCLPRMIISKLCMSNCLLLEGDNNEWVPPCKVLRNWNEEARFLLPAKLLHEQLGLGFLNKDIVLPDSLAKALGIEDYGPKTLLRIMTSLSHSKSGLKLMGLGWLSAWINAIYLMSLNFASESDFIINLRKIPFIPLSDGRHGSVDRGTIWLHSSISGINSEHELVAFPKLYAKLRTVSPDLFSAAAATKGSSIDPTIVENVTRMLLKVGVQQLSAHDIVKVHILPAITDTRNILGNEDLMVEYLCFTMFHLQSGCRDCFLEREWIMEKLRSEALILTNYGFKQLNEVPIHFNKEYGNQIAVNKLLDGIDLRWHEVDTKYLRHPITKSFCDGTSKWRSFFEELGVTDFVQIVQSKKCLGDMPSDVLKDMMQDGDMISVGSVVRDWESPELFHLLSHLSSGGDHEKCKYLLEILDTYWDSCFSDKVIGYCNFPSAEGKPFRSSLVSILQNVRWMVSTIDNDFHHPKDLFHDCEAVRSMLGVAAPYVVPKVKNQKLIVDLGLKSRVRLDDILSVLKIWRRTERPIKASISQMLKLYNCIWNEMTSSKQKVYEGLSSGPFIFVPFVAAPLPDDVVTGSLLSPKEVYWRDTTGSVDQMKLMHSESISDITCLSFSKMLHNFYPTLHDFFVNECGVEEIPPSNSYLQILLELSTMALPSQAARTVFHVFSNWANGLVSGSLNNNDVEYLRECFLKREYAVLPTEQDKWVSLNPSFGVICWSDDENLRKEFKHHNNIDILYFGDLQDNEKEMLQTKVAALFRRLGIPALSGVVSREAIYYGPTDSSFKTSLVNWALPYAQRYICHLHPDKYLQLGKSVVEKLRHLQIVIVEKLFYRNVVKRSEIASKKRVECSCLLQGNILYATRDSDSHSIFLELSYFLFGEAPELHLANFLHMITTMVEAGSTEEQTEFFILNSQKVSRLPAEEPVWCLQLPESNNSPITDSVSTSLDESNIVKPKRRPGVNTNWPPVDWRTAPGFKFAQANGLKTQASSSVQTSEAIDAAELMTIPTDDKAPVEVNANWTSEDGQASTLQAVRLHDTEIYEDQSDHRVNMAGFGVESVLDSVDLIPASDCGSSTSAVGDPISVGTSSAQAFLTGRLGEFVAFKYFAGKVGVASVKWVNEANETGLPYDLVIGSEERNREFVEVKATKSGKKNWFDISAREWQFAAEKGESFTVAHVVLLDNNRAKVTIYKNPIKLCQLGKLRLAVLIPKQLEFSAS</sequence>
<organism evidence="1 2">
    <name type="scientific">Catharanthus roseus</name>
    <name type="common">Madagascar periwinkle</name>
    <name type="synonym">Vinca rosea</name>
    <dbReference type="NCBI Taxonomy" id="4058"/>
    <lineage>
        <taxon>Eukaryota</taxon>
        <taxon>Viridiplantae</taxon>
        <taxon>Streptophyta</taxon>
        <taxon>Embryophyta</taxon>
        <taxon>Tracheophyta</taxon>
        <taxon>Spermatophyta</taxon>
        <taxon>Magnoliopsida</taxon>
        <taxon>eudicotyledons</taxon>
        <taxon>Gunneridae</taxon>
        <taxon>Pentapetalae</taxon>
        <taxon>asterids</taxon>
        <taxon>lamiids</taxon>
        <taxon>Gentianales</taxon>
        <taxon>Apocynaceae</taxon>
        <taxon>Rauvolfioideae</taxon>
        <taxon>Vinceae</taxon>
        <taxon>Catharanthinae</taxon>
        <taxon>Catharanthus</taxon>
    </lineage>
</organism>
<gene>
    <name evidence="1" type="ORF">M9H77_31275</name>
</gene>
<accession>A0ACB9ZZK2</accession>
<comment type="caution">
    <text evidence="1">The sequence shown here is derived from an EMBL/GenBank/DDBJ whole genome shotgun (WGS) entry which is preliminary data.</text>
</comment>
<protein>
    <submittedName>
        <fullName evidence="1">Uncharacterized protein</fullName>
    </submittedName>
</protein>